<reference evidence="2 3" key="1">
    <citation type="submission" date="2014-06" db="EMBL/GenBank/DDBJ databases">
        <authorList>
            <person name="Swart Estienne"/>
        </authorList>
    </citation>
    <scope>NUCLEOTIDE SEQUENCE [LARGE SCALE GENOMIC DNA]</scope>
    <source>
        <strain evidence="2 3">130c</strain>
    </source>
</reference>
<gene>
    <name evidence="2" type="primary">Contig3028.g3235</name>
    <name evidence="2" type="ORF">STYLEM_8680</name>
</gene>
<organism evidence="2 3">
    <name type="scientific">Stylonychia lemnae</name>
    <name type="common">Ciliate</name>
    <dbReference type="NCBI Taxonomy" id="5949"/>
    <lineage>
        <taxon>Eukaryota</taxon>
        <taxon>Sar</taxon>
        <taxon>Alveolata</taxon>
        <taxon>Ciliophora</taxon>
        <taxon>Intramacronucleata</taxon>
        <taxon>Spirotrichea</taxon>
        <taxon>Stichotrichia</taxon>
        <taxon>Sporadotrichida</taxon>
        <taxon>Oxytrichidae</taxon>
        <taxon>Stylonychinae</taxon>
        <taxon>Stylonychia</taxon>
    </lineage>
</organism>
<keyword evidence="1" id="KW-0472">Membrane</keyword>
<evidence type="ECO:0000256" key="1">
    <source>
        <dbReference type="SAM" id="Phobius"/>
    </source>
</evidence>
<dbReference type="Proteomes" id="UP000039865">
    <property type="component" value="Unassembled WGS sequence"/>
</dbReference>
<keyword evidence="1" id="KW-1133">Transmembrane helix</keyword>
<keyword evidence="1" id="KW-0812">Transmembrane</keyword>
<accession>A0A078ABW2</accession>
<protein>
    <submittedName>
        <fullName evidence="2">Uncharacterized protein</fullName>
    </submittedName>
</protein>
<evidence type="ECO:0000313" key="2">
    <source>
        <dbReference type="EMBL" id="CDW79689.1"/>
    </source>
</evidence>
<name>A0A078ABW2_STYLE</name>
<dbReference type="EMBL" id="CCKQ01008252">
    <property type="protein sequence ID" value="CDW79689.1"/>
    <property type="molecule type" value="Genomic_DNA"/>
</dbReference>
<feature type="transmembrane region" description="Helical" evidence="1">
    <location>
        <begin position="129"/>
        <end position="148"/>
    </location>
</feature>
<feature type="transmembrane region" description="Helical" evidence="1">
    <location>
        <begin position="160"/>
        <end position="181"/>
    </location>
</feature>
<keyword evidence="3" id="KW-1185">Reference proteome</keyword>
<dbReference type="AlphaFoldDB" id="A0A078ABW2"/>
<proteinExistence type="predicted"/>
<sequence length="194" mass="22338">MSSPERIGFTIYNLAASSLNYLITTSYNQPSTQQASLNQTITKSGLMEMKGLLDHQDQIYNHKIVKASYYETLVTLYYIFMITFVRTDIGLGYFGMITSIIKAYFYLVDPANYDPIDQFDSFMPKLIQGFQYYTLGNMIVMSICYVGASTVSLLLKSTELFIYLGYTLLPKILNHVLYSYLTNYFAHQYMDKIV</sequence>
<feature type="transmembrane region" description="Helical" evidence="1">
    <location>
        <begin position="91"/>
        <end position="108"/>
    </location>
</feature>
<dbReference type="InParanoid" id="A0A078ABW2"/>
<evidence type="ECO:0000313" key="3">
    <source>
        <dbReference type="Proteomes" id="UP000039865"/>
    </source>
</evidence>